<dbReference type="InterPro" id="IPR006530">
    <property type="entry name" value="YD"/>
</dbReference>
<feature type="compositionally biased region" description="Polar residues" evidence="2">
    <location>
        <begin position="2295"/>
        <end position="2304"/>
    </location>
</feature>
<dbReference type="NCBIfam" id="TIGR01643">
    <property type="entry name" value="YD_repeat_2x"/>
    <property type="match status" value="7"/>
</dbReference>
<dbReference type="Pfam" id="PF13385">
    <property type="entry name" value="Laminin_G_3"/>
    <property type="match status" value="1"/>
</dbReference>
<feature type="region of interest" description="Disordered" evidence="2">
    <location>
        <begin position="2779"/>
        <end position="2804"/>
    </location>
</feature>
<feature type="region of interest" description="Disordered" evidence="2">
    <location>
        <begin position="2295"/>
        <end position="2316"/>
    </location>
</feature>
<dbReference type="InterPro" id="IPR050708">
    <property type="entry name" value="T6SS_VgrG/RHS"/>
</dbReference>
<feature type="region of interest" description="Disordered" evidence="2">
    <location>
        <begin position="42"/>
        <end position="88"/>
    </location>
</feature>
<dbReference type="OrthoDB" id="4981820at2"/>
<dbReference type="InterPro" id="IPR056823">
    <property type="entry name" value="TEN-like_YD-shell"/>
</dbReference>
<evidence type="ECO:0008006" key="8">
    <source>
        <dbReference type="Google" id="ProtNLM"/>
    </source>
</evidence>
<feature type="region of interest" description="Disordered" evidence="2">
    <location>
        <begin position="2666"/>
        <end position="2687"/>
    </location>
</feature>
<feature type="domain" description="Teneurin-like YD-shell" evidence="5">
    <location>
        <begin position="2413"/>
        <end position="2634"/>
    </location>
</feature>
<dbReference type="Pfam" id="PF05593">
    <property type="entry name" value="RHS_repeat"/>
    <property type="match status" value="4"/>
</dbReference>
<dbReference type="Pfam" id="PF25023">
    <property type="entry name" value="TEN_YD-shell"/>
    <property type="match status" value="2"/>
</dbReference>
<evidence type="ECO:0000256" key="1">
    <source>
        <dbReference type="ARBA" id="ARBA00022737"/>
    </source>
</evidence>
<name>A0A5Q0GZM9_SACSY</name>
<evidence type="ECO:0000259" key="5">
    <source>
        <dbReference type="Pfam" id="PF25023"/>
    </source>
</evidence>
<dbReference type="NCBIfam" id="TIGR03696">
    <property type="entry name" value="Rhs_assc_core"/>
    <property type="match status" value="1"/>
</dbReference>
<keyword evidence="1" id="KW-0677">Repeat</keyword>
<feature type="domain" description="DUF6531" evidence="4">
    <location>
        <begin position="760"/>
        <end position="833"/>
    </location>
</feature>
<dbReference type="InterPro" id="IPR022385">
    <property type="entry name" value="Rhs_assc_core"/>
</dbReference>
<evidence type="ECO:0000313" key="7">
    <source>
        <dbReference type="Proteomes" id="UP000325787"/>
    </source>
</evidence>
<feature type="region of interest" description="Disordered" evidence="2">
    <location>
        <begin position="2846"/>
        <end position="2869"/>
    </location>
</feature>
<feature type="region of interest" description="Disordered" evidence="2">
    <location>
        <begin position="2893"/>
        <end position="2945"/>
    </location>
</feature>
<feature type="compositionally biased region" description="Gly residues" evidence="2">
    <location>
        <begin position="2787"/>
        <end position="2803"/>
    </location>
</feature>
<dbReference type="InterPro" id="IPR044929">
    <property type="entry name" value="DNA/RNA_non-sp_Endonuclease_sf"/>
</dbReference>
<dbReference type="InterPro" id="IPR001791">
    <property type="entry name" value="Laminin_G"/>
</dbReference>
<dbReference type="KEGG" id="ssyi:EKG83_17535"/>
<dbReference type="PANTHER" id="PTHR32305:SF15">
    <property type="entry name" value="PROTEIN RHSA-RELATED"/>
    <property type="match status" value="1"/>
</dbReference>
<dbReference type="InterPro" id="IPR045351">
    <property type="entry name" value="DUF6531"/>
</dbReference>
<dbReference type="Pfam" id="PF20148">
    <property type="entry name" value="DUF6531"/>
    <property type="match status" value="1"/>
</dbReference>
<dbReference type="EMBL" id="CP034550">
    <property type="protein sequence ID" value="QFZ19014.1"/>
    <property type="molecule type" value="Genomic_DNA"/>
</dbReference>
<feature type="domain" description="Teneurin-like YD-shell" evidence="5">
    <location>
        <begin position="1959"/>
        <end position="2135"/>
    </location>
</feature>
<proteinExistence type="predicted"/>
<dbReference type="Proteomes" id="UP000325787">
    <property type="component" value="Chromosome"/>
</dbReference>
<organism evidence="6 7">
    <name type="scientific">Saccharothrix syringae</name>
    <name type="common">Nocardiopsis syringae</name>
    <dbReference type="NCBI Taxonomy" id="103733"/>
    <lineage>
        <taxon>Bacteria</taxon>
        <taxon>Bacillati</taxon>
        <taxon>Actinomycetota</taxon>
        <taxon>Actinomycetes</taxon>
        <taxon>Pseudonocardiales</taxon>
        <taxon>Pseudonocardiaceae</taxon>
        <taxon>Saccharothrix</taxon>
    </lineage>
</organism>
<keyword evidence="7" id="KW-1185">Reference proteome</keyword>
<feature type="region of interest" description="Disordered" evidence="2">
    <location>
        <begin position="1398"/>
        <end position="1474"/>
    </location>
</feature>
<feature type="compositionally biased region" description="Basic and acidic residues" evidence="2">
    <location>
        <begin position="1403"/>
        <end position="1417"/>
    </location>
</feature>
<dbReference type="InterPro" id="IPR044927">
    <property type="entry name" value="Endonuclea_NS_2"/>
</dbReference>
<evidence type="ECO:0000256" key="2">
    <source>
        <dbReference type="SAM" id="MobiDB-lite"/>
    </source>
</evidence>
<evidence type="ECO:0000313" key="6">
    <source>
        <dbReference type="EMBL" id="QFZ19014.1"/>
    </source>
</evidence>
<dbReference type="Gene3D" id="3.40.570.10">
    <property type="entry name" value="Extracellular Endonuclease, subunit A"/>
    <property type="match status" value="1"/>
</dbReference>
<feature type="domain" description="Type VII secretion system protein EssD-like" evidence="3">
    <location>
        <begin position="2946"/>
        <end position="3077"/>
    </location>
</feature>
<reference evidence="7" key="1">
    <citation type="journal article" date="2021" name="Curr. Microbiol.">
        <title>Complete genome of nocamycin-producing strain Saccharothrix syringae NRRL B-16468 reveals the biosynthetic potential for secondary metabolites.</title>
        <authorList>
            <person name="Mo X."/>
            <person name="Yang S."/>
        </authorList>
    </citation>
    <scope>NUCLEOTIDE SEQUENCE [LARGE SCALE GENOMIC DNA]</scope>
    <source>
        <strain evidence="7">ATCC 51364 / DSM 43886 / JCM 6844 / KCTC 9398 / NBRC 14523 / NRRL B-16468 / INA 2240</strain>
    </source>
</reference>
<dbReference type="PANTHER" id="PTHR32305">
    <property type="match status" value="1"/>
</dbReference>
<gene>
    <name evidence="6" type="ORF">EKG83_17535</name>
</gene>
<dbReference type="SUPFAM" id="SSF49899">
    <property type="entry name" value="Concanavalin A-like lectins/glucanases"/>
    <property type="match status" value="1"/>
</dbReference>
<evidence type="ECO:0000259" key="4">
    <source>
        <dbReference type="Pfam" id="PF20148"/>
    </source>
</evidence>
<feature type="compositionally biased region" description="Polar residues" evidence="2">
    <location>
        <begin position="1437"/>
        <end position="1454"/>
    </location>
</feature>
<dbReference type="Gene3D" id="2.180.10.10">
    <property type="entry name" value="RHS repeat-associated core"/>
    <property type="match status" value="4"/>
</dbReference>
<dbReference type="Pfam" id="PF13930">
    <property type="entry name" value="Endonuclea_NS_2"/>
    <property type="match status" value="1"/>
</dbReference>
<protein>
    <recommendedName>
        <fullName evidence="8">DNRLRE domain-containing protein</fullName>
    </recommendedName>
</protein>
<dbReference type="RefSeq" id="WP_051766543.1">
    <property type="nucleotide sequence ID" value="NZ_CP034550.1"/>
</dbReference>
<dbReference type="CDD" id="cd00110">
    <property type="entry name" value="LamG"/>
    <property type="match status" value="1"/>
</dbReference>
<dbReference type="Gene3D" id="2.60.120.200">
    <property type="match status" value="1"/>
</dbReference>
<feature type="region of interest" description="Disordered" evidence="2">
    <location>
        <begin position="1291"/>
        <end position="1315"/>
    </location>
</feature>
<feature type="compositionally biased region" description="Polar residues" evidence="2">
    <location>
        <begin position="2897"/>
        <end position="2913"/>
    </location>
</feature>
<dbReference type="InterPro" id="IPR031325">
    <property type="entry name" value="RHS_repeat"/>
</dbReference>
<accession>A0A5Q0GZM9</accession>
<evidence type="ECO:0000259" key="3">
    <source>
        <dbReference type="Pfam" id="PF13930"/>
    </source>
</evidence>
<sequence length="3125" mass="330180">MRRHRGRKAGLVGLLWLPGGAGAVKLVASGLVVALVAGAVVGDSTTTRPPGGGSATAHGPEQRWGTAADSATAGHTEGKPANRTLPDTLRGRYPRQVWEQKVENTAAEVEAPAPEHRGFDAATSTEIPEARTEYERTYANTDGTETTEFSGARLNYRDRDGKWVPIDTRLVGDPGKGWHNAADEVDVRVAPKSGADELVTLTVDDDHSVSYTLAGATASAGAVDGSTVTYAGVRPKVDLKLESLPGGVKETLVLAAADAPTSFTFPLRLQNLTPRVDGGQVVFTDAAGAQRAVIPPGSMVDANGATSTAVSYRLSGTDLELTVDPAWLRDPARAFPVAVDPTVKLPVTGEAADMSMYVRGGTSSPGGDEFATGPDAAAYVRFGNLVERLRNHTIFGAQLWVVNFEAESCTPRPVTVHPVTGSWDSQWQGGYPGPAVGGALASRSFAHGYIAFGESSSACPTAGELFNLGAGGRDLVQRWVNGEQANNGLSLRGPGRKKFVGPARANPPKLYVTHSPYNATYKLTDPRPNPPVLQNQDGKVKVTVTNKSAEAWSQSGYYLAYRAYKADSGASVVQQRAANLPASVPRNGKVTLEATIKALPPGKYFLDFTMVKAGGPVFTDHQVPPARVVLQVFDIPPVVQELFPVNGYQAPTLTPQLWARALDVDAPPSSSLQFKFEICERDPQDKPVNCVNSGYQAKTAWTPAAGALSWSKAYKWRAFVKDATTEVASPYSTLLTHVPQPEVTSRVSSSPLGLSEEDFDPQTGNYTTAAVDATVTTVGPQLTVTRTYNSLDPRRDGMFGAGWTSGYDVELVPDDDGSGNVVVTYPDGQAVRFGRNADGTYAAPSGRVASLTADSTSWKLLDKSGTTYQFAPTGRLTRITDVSARSVVLSYGTDGRLTKAQVSNSQTNTAGRALSFTWTGNHVTAVRTDPLNGTPLTWTYKYTGDVLNEVCAPGATACTTYGYTAGSHYRSTVLDGRPESYWRLGESEGTQAGSEVAVNLGKDTATYKNAALGTTGPLAGTSDTAATFNGTSSTVELPKGALKKSRDGAVELWFRNNPTGSGGPLLGYQDKALGTTPTTGVPVLYVGTDGKLRGQFAGGSVAPITSATAVNDGKWHHAVLSSMGSTQTLYLDGAEVGEATGRTVDHTLLTFNQLGAAHATGTWPAWGSTPQRFYNGSIDEVALYAGPLGPAQVAAHHRAGTAQADQLAEVVLPSKRVGAAVKYDVGLDRVKEYTDDDGGTWRVGAPTVFGGDDDLRRSVEVLDPANRTSLYEFDALGGRLLRFGLPLGLEARSEDAPGEPVPTPGEPVRQCSKPDPDDPAFCTVIPDDSGGPVFVRYGVDGVSIRSFGYDEDGTLKTVTDENGDTTTMTHDARGNVTSRKTCRTDAECHTSYTTYPATVTNRFDPRNDQPVETRDGRSAGATDNTYLTRYTYHPSGQLASQTGPDGSSTSSRYTTGAEPAVNGGNPPAGLLESTTNARGKTTRYAYFANGDLARVTTPAGLVTEFGYDALGRLTSQKEISDSFPAGVSSTFTYDAASRPLVSTGPVTTNAVTGVKHQQRVTNTYDEDGNLTRVETADALGNDPARVTTTTYDEHGRPRTVTDAEGNETHYEHDDFGNVTSRTDPNGNRYDYAYTARNSLAEVRLRNWRSDPPGAPALSRDHLVLNSYSYDFAGRLASTTDAMGRRTEYQYYDDGLLKRTVLKNFHDPDGTTRDFVLEENTYDGAGNPVRQVVDNGRTVVQNTVDRLGRVEAAVLDPGGLARTNAFTYDGNGNIKSVTMTGKPSNVPWAVANDQQKVTYDYDDDDNVVQETVFDGAGTRVTRTAYDRRGLPVSETDARGLVAGADPAAFTTRAGYDELGQLVTATGAPVAAESGGNPATTVTPTVTTGYDTFGGAVDVKDELGQVSRTTYDRLGRVVSAAAPSYQAPGATQAVTPTTVSKYDGNSNVVEVVDPRGNVSRSTYDQLNRLVEVDVPGSTNDERAVTSYTYTRSGRVLSTTDPLGARTEATYDDLDRQVTATRVERRPAAAAFTTRHTYDDAGNAVTTAAPTGATTTNTYDALNQLVKVVDPNSVQLHLGYDFAGQRVRVTDGLGRTDRTTYNQYGEEVAETSLKADGTALRGWTYGRDQVGNVISVTDPNQVVETYAFDAANRLVRQTEPVADGRSVTTSFGFDAAGNRTRYTDGRGNSTITTYNTLGLPESTVDPATAAHPNAADRTWTVGYDAAGNPVSLTAPGGVGRKRVYDAANRASSETGTGAESATVDRTYGYDLADHVTRVSAPGGTDTYDYDDRGNLLATSGPSGTSQFRYDGDGNPSSRQDAAGTTAFTFTKGRLVATVDGITGATQRVGYDAAGMVKTLDYGAGRVRTLGYDDLGRLTSDVLTNAAKQAVASTGYTFNPDDTVATKTTAGVAGAGQWSYGYDKAGRLTGTTFGGTTTAYDWDDAGNRVKAGGKVATYDERNRLLSDGDNTYTYSARGTLRSRTGASGTTRYSFDAFDRMTGAGALTYTYDGFDRVATRNSTRFSYAGLADEVVSDGAETYARGAGDELLATARGTTERLALQDAHGDVVAAFDPADSTLAALPDSTGYDPFGKVTGRTGNTGSLGFQGDWTDQSSGQVDMGVRWYDPATGGFASRDSADTSGGSATGANRYAYGSGDPVANADPTGHFGGPIAPPRPKPGTKSGGGGGGGWSWGKLWGGVKKGAGWGWRAKKFVSPWNAFWSVMAPTPLGDSSCTGRYGVTCDVYFSPGFQANPPSVHQQFCDTHSWTKQCGGSGRFPYPIGGTRVDPGTGAGGGGGPGGGPGGSGVDAAAAAAAAALAAYLRAKAISDQARADNARVAKNNPIAVNPAATQPVLTMPKPVSSTPKSPATKVGTIRDVVDDVKADTDAIYQAAVRRAGQVQRNVSTAAQVSPSGSPAPQPGTGDDDDDGDCRSTLPTPDYKPLDKKNGNRATGVEACLVLENLTKGSAPSVYPPGFRWAQATAGHHGANPEVKFWINRCHLLGSQFGGTGADTRNLSTCSRTANANANAPSGRDRNMARNMLSFENDVMAAVRRKQIIEYEVTPVYLGKRTVPVAYKMSAEGVYRNGNPGINLHETIPNSMYSPKYDKRVNLGTIVHEKQQAPMPGVN</sequence>
<dbReference type="InterPro" id="IPR013320">
    <property type="entry name" value="ConA-like_dom_sf"/>
</dbReference>